<dbReference type="Gene3D" id="3.40.1760.10">
    <property type="entry name" value="YfbM-like super family"/>
    <property type="match status" value="1"/>
</dbReference>
<name>A0ABP6R5B5_9ACTN</name>
<feature type="compositionally biased region" description="Pro residues" evidence="1">
    <location>
        <begin position="24"/>
        <end position="37"/>
    </location>
</feature>
<dbReference type="Proteomes" id="UP001500728">
    <property type="component" value="Unassembled WGS sequence"/>
</dbReference>
<reference evidence="3" key="1">
    <citation type="journal article" date="2019" name="Int. J. Syst. Evol. Microbiol.">
        <title>The Global Catalogue of Microorganisms (GCM) 10K type strain sequencing project: providing services to taxonomists for standard genome sequencing and annotation.</title>
        <authorList>
            <consortium name="The Broad Institute Genomics Platform"/>
            <consortium name="The Broad Institute Genome Sequencing Center for Infectious Disease"/>
            <person name="Wu L."/>
            <person name="Ma J."/>
        </authorList>
    </citation>
    <scope>NUCLEOTIDE SEQUENCE [LARGE SCALE GENOMIC DNA]</scope>
    <source>
        <strain evidence="3">JCM 9381</strain>
    </source>
</reference>
<dbReference type="InterPro" id="IPR035944">
    <property type="entry name" value="YfbM-like_sf"/>
</dbReference>
<sequence>MFHGAADTARGPLSVAAVRTTASAPPPTPSPPRPPPARLTEGVTPADLAAAGIYPTIVRERGEPLDVVTAHYGAAVPYFRAAARDGDGVLLRISCSGAGRRRGGEGRAGYGSAWTCGPTAFDQALPAVASQLVDQVIAPRRPG</sequence>
<dbReference type="EMBL" id="BAAAUW010000034">
    <property type="protein sequence ID" value="GAA3274720.1"/>
    <property type="molecule type" value="Genomic_DNA"/>
</dbReference>
<comment type="caution">
    <text evidence="2">The sequence shown here is derived from an EMBL/GenBank/DDBJ whole genome shotgun (WGS) entry which is preliminary data.</text>
</comment>
<dbReference type="InterPro" id="IPR015068">
    <property type="entry name" value="DUF1877"/>
</dbReference>
<feature type="compositionally biased region" description="Low complexity" evidence="1">
    <location>
        <begin position="14"/>
        <end position="23"/>
    </location>
</feature>
<evidence type="ECO:0000256" key="1">
    <source>
        <dbReference type="SAM" id="MobiDB-lite"/>
    </source>
</evidence>
<keyword evidence="3" id="KW-1185">Reference proteome</keyword>
<gene>
    <name evidence="2" type="ORF">GCM10010469_55150</name>
</gene>
<proteinExistence type="predicted"/>
<evidence type="ECO:0000313" key="2">
    <source>
        <dbReference type="EMBL" id="GAA3274720.1"/>
    </source>
</evidence>
<dbReference type="RefSeq" id="WP_346154021.1">
    <property type="nucleotide sequence ID" value="NZ_BAAAUW010000034.1"/>
</dbReference>
<dbReference type="Pfam" id="PF08974">
    <property type="entry name" value="DUF1877"/>
    <property type="match status" value="1"/>
</dbReference>
<accession>A0ABP6R5B5</accession>
<evidence type="ECO:0000313" key="3">
    <source>
        <dbReference type="Proteomes" id="UP001500728"/>
    </source>
</evidence>
<protein>
    <submittedName>
        <fullName evidence="2">Uncharacterized protein</fullName>
    </submittedName>
</protein>
<organism evidence="2 3">
    <name type="scientific">Streptomyces labedae</name>
    <dbReference type="NCBI Taxonomy" id="285569"/>
    <lineage>
        <taxon>Bacteria</taxon>
        <taxon>Bacillati</taxon>
        <taxon>Actinomycetota</taxon>
        <taxon>Actinomycetes</taxon>
        <taxon>Kitasatosporales</taxon>
        <taxon>Streptomycetaceae</taxon>
        <taxon>Streptomyces</taxon>
    </lineage>
</organism>
<feature type="region of interest" description="Disordered" evidence="1">
    <location>
        <begin position="1"/>
        <end position="41"/>
    </location>
</feature>